<dbReference type="Gramene" id="TraesCS1B02G237800.1">
    <property type="protein sequence ID" value="TraesCS1B02G237800.1.cds1"/>
    <property type="gene ID" value="TraesCS1B02G237800"/>
</dbReference>
<sequence>MTVPHLDDGIVSEILYRLPTNEAYRLAAVCRQWRAVLSQPTFLCRHLSPRPLPLLDDRPYALIIQPRWKVGFTHLTLVAFDPANSVRVRVPVQPKYTSAHAPEHPAASPMETAPFAMKVEEYVVFFERTVPMLDISVVASHGRLLLCRSRVRYYVCDPAANRWLALPPSTISQSSMANSGLHYDVDESTGRFVFTVVHLVRCRRRRVLVETFSSASGRWDARELAAPGVARCLPSRDESPGIHVGMCFYWLTRRWGGGRRRIISYDATHCRVSVLHEPPLAEKAKDRMGRSLGSVGGRLRLCAYDIREDSESMLPSGHNHYMQGVHGVWLMDAASVWRRVHEAVVQDVSTYYSILIEEPPVDLAGASGEFIVLEKLKRLLRYNLESGSKVELVNLEIGGIWRSKLYRHYNAFPFFK</sequence>
<dbReference type="GO" id="GO:0004842">
    <property type="term" value="F:ubiquitin-protein transferase activity"/>
    <property type="evidence" value="ECO:0000318"/>
    <property type="project" value="GO_Central"/>
</dbReference>
<dbReference type="Gramene" id="TraesRN1B0100682300.1">
    <property type="protein sequence ID" value="TraesRN1B0100682300.1"/>
    <property type="gene ID" value="TraesRN1B0100682300"/>
</dbReference>
<dbReference type="Pfam" id="PF00646">
    <property type="entry name" value="F-box"/>
    <property type="match status" value="1"/>
</dbReference>
<dbReference type="PROSITE" id="PS50181">
    <property type="entry name" value="FBOX"/>
    <property type="match status" value="1"/>
</dbReference>
<organism evidence="2">
    <name type="scientific">Triticum aestivum</name>
    <name type="common">Wheat</name>
    <dbReference type="NCBI Taxonomy" id="4565"/>
    <lineage>
        <taxon>Eukaryota</taxon>
        <taxon>Viridiplantae</taxon>
        <taxon>Streptophyta</taxon>
        <taxon>Embryophyta</taxon>
        <taxon>Tracheophyta</taxon>
        <taxon>Spermatophyta</taxon>
        <taxon>Magnoliopsida</taxon>
        <taxon>Liliopsida</taxon>
        <taxon>Poales</taxon>
        <taxon>Poaceae</taxon>
        <taxon>BOP clade</taxon>
        <taxon>Pooideae</taxon>
        <taxon>Triticodae</taxon>
        <taxon>Triticeae</taxon>
        <taxon>Triticinae</taxon>
        <taxon>Triticum</taxon>
    </lineage>
</organism>
<evidence type="ECO:0000259" key="1">
    <source>
        <dbReference type="PROSITE" id="PS50181"/>
    </source>
</evidence>
<dbReference type="Gramene" id="TraesJUL1B03G00305490.1">
    <property type="protein sequence ID" value="TraesJUL1B03G00305490.1.CDS1"/>
    <property type="gene ID" value="TraesJUL1B03G00305490"/>
</dbReference>
<accession>A0A3B5YZ11</accession>
<dbReference type="Gramene" id="TraesCLE_scaffold_012751_01G000100.1">
    <property type="protein sequence ID" value="TraesCLE_scaffold_012751_01G000100.1"/>
    <property type="gene ID" value="TraesCLE_scaffold_012751_01G000100"/>
</dbReference>
<dbReference type="Gramene" id="TraesJAG1B03G00305290.1">
    <property type="protein sequence ID" value="TraesJAG1B03G00305290.1.CDS1"/>
    <property type="gene ID" value="TraesJAG1B03G00305290"/>
</dbReference>
<dbReference type="InterPro" id="IPR001810">
    <property type="entry name" value="F-box_dom"/>
</dbReference>
<dbReference type="Gramene" id="TraesWEE_scaffold_102138_01G000100.1">
    <property type="protein sequence ID" value="TraesWEE_scaffold_102138_01G000100.1"/>
    <property type="gene ID" value="TraesWEE_scaffold_102138_01G000100"/>
</dbReference>
<feature type="domain" description="F-box" evidence="1">
    <location>
        <begin position="1"/>
        <end position="47"/>
    </location>
</feature>
<evidence type="ECO:0000313" key="2">
    <source>
        <dbReference type="EnsemblPlants" id="TraesCS1B02G237800.1.cds1"/>
    </source>
</evidence>
<dbReference type="AlphaFoldDB" id="A0A3B5YZ11"/>
<dbReference type="Gramene" id="TraesLDM1B03G00305640.1">
    <property type="protein sequence ID" value="TraesLDM1B03G00305640.1.CDS1"/>
    <property type="gene ID" value="TraesLDM1B03G00305640"/>
</dbReference>
<keyword evidence="3" id="KW-1185">Reference proteome</keyword>
<dbReference type="Gramene" id="TraesCS1B03G0679600.1">
    <property type="protein sequence ID" value="TraesCS1B03G0679600.1.CDS1"/>
    <property type="gene ID" value="TraesCS1B03G0679600"/>
</dbReference>
<dbReference type="PANTHER" id="PTHR31672">
    <property type="entry name" value="BNACNNG10540D PROTEIN"/>
    <property type="match status" value="1"/>
</dbReference>
<dbReference type="Gramene" id="TraesPARA_EIv1.0_0168600.1">
    <property type="protein sequence ID" value="TraesPARA_EIv1.0_0168600.1.CDS1"/>
    <property type="gene ID" value="TraesPARA_EIv1.0_0168600"/>
</dbReference>
<protein>
    <recommendedName>
        <fullName evidence="1">F-box domain-containing protein</fullName>
    </recommendedName>
</protein>
<dbReference type="Gramene" id="TraesSTA1B03G00304160.1">
    <property type="protein sequence ID" value="TraesSTA1B03G00304160.1.CDS1"/>
    <property type="gene ID" value="TraesSTA1B03G00304160"/>
</dbReference>
<dbReference type="PANTHER" id="PTHR31672:SF13">
    <property type="entry name" value="F-BOX PROTEIN CPR30-LIKE"/>
    <property type="match status" value="1"/>
</dbReference>
<dbReference type="SUPFAM" id="SSF81383">
    <property type="entry name" value="F-box domain"/>
    <property type="match status" value="1"/>
</dbReference>
<reference evidence="2" key="1">
    <citation type="submission" date="2018-08" db="EMBL/GenBank/DDBJ databases">
        <authorList>
            <person name="Rossello M."/>
        </authorList>
    </citation>
    <scope>NUCLEOTIDE SEQUENCE [LARGE SCALE GENOMIC DNA]</scope>
    <source>
        <strain evidence="2">cv. Chinese Spring</strain>
    </source>
</reference>
<dbReference type="Pfam" id="PF24750">
    <property type="entry name" value="b-prop_At3g26010-like"/>
    <property type="match status" value="1"/>
</dbReference>
<dbReference type="STRING" id="4565.A0A3B5YZ11"/>
<dbReference type="Gramene" id="TraesROB_scaffold_043720_01G000100.1">
    <property type="protein sequence ID" value="TraesROB_scaffold_043720_01G000100.1"/>
    <property type="gene ID" value="TraesROB_scaffold_043720_01G000100"/>
</dbReference>
<dbReference type="GO" id="GO:0031146">
    <property type="term" value="P:SCF-dependent proteasomal ubiquitin-dependent protein catabolic process"/>
    <property type="evidence" value="ECO:0000318"/>
    <property type="project" value="GO_Central"/>
</dbReference>
<dbReference type="Proteomes" id="UP000019116">
    <property type="component" value="Chromosome 1B"/>
</dbReference>
<dbReference type="Gramene" id="TraesSYM1B03G00312430.1">
    <property type="protein sequence ID" value="TraesSYM1B03G00312430.1.CDS1"/>
    <property type="gene ID" value="TraesSYM1B03G00312430"/>
</dbReference>
<evidence type="ECO:0000313" key="3">
    <source>
        <dbReference type="Proteomes" id="UP000019116"/>
    </source>
</evidence>
<dbReference type="Gramene" id="TraesARI1B03G00308480.1">
    <property type="protein sequence ID" value="TraesARI1B03G00308480.1.CDS1"/>
    <property type="gene ID" value="TraesARI1B03G00308480"/>
</dbReference>
<dbReference type="EnsemblPlants" id="TraesCS1B02G237800.1">
    <property type="protein sequence ID" value="TraesCS1B02G237800.1.cds1"/>
    <property type="gene ID" value="TraesCS1B02G237800"/>
</dbReference>
<dbReference type="InterPro" id="IPR056592">
    <property type="entry name" value="Beta-prop_At3g26010-like"/>
</dbReference>
<reference evidence="2" key="2">
    <citation type="submission" date="2018-10" db="UniProtKB">
        <authorList>
            <consortium name="EnsemblPlants"/>
        </authorList>
    </citation>
    <scope>IDENTIFICATION</scope>
</reference>
<dbReference type="InterPro" id="IPR050796">
    <property type="entry name" value="SCF_F-box_component"/>
</dbReference>
<dbReference type="InterPro" id="IPR036047">
    <property type="entry name" value="F-box-like_dom_sf"/>
</dbReference>
<name>A0A3B5YZ11_WHEAT</name>
<dbReference type="Gene3D" id="1.20.1280.50">
    <property type="match status" value="1"/>
</dbReference>
<dbReference type="Gramene" id="TraesMAC1B03G00307640.1">
    <property type="protein sequence ID" value="TraesMAC1B03G00307640.1.CDS1"/>
    <property type="gene ID" value="TraesMAC1B03G00307640"/>
</dbReference>
<dbReference type="OMA" id="FFERTVP"/>
<proteinExistence type="predicted"/>